<keyword evidence="4 6" id="KW-0998">Cell outer membrane</keyword>
<dbReference type="PROSITE" id="PS50005">
    <property type="entry name" value="TPR"/>
    <property type="match status" value="1"/>
</dbReference>
<evidence type="ECO:0000256" key="4">
    <source>
        <dbReference type="ARBA" id="ARBA00023237"/>
    </source>
</evidence>
<evidence type="ECO:0000313" key="9">
    <source>
        <dbReference type="EMBL" id="MCS3903875.1"/>
    </source>
</evidence>
<comment type="subunit">
    <text evidence="6">Part of the Bam complex.</text>
</comment>
<evidence type="ECO:0000256" key="6">
    <source>
        <dbReference type="HAMAP-Rule" id="MF_00922"/>
    </source>
</evidence>
<sequence>MKKLVLMLFILGLSGLGGCGWFGGGDKEDETAAWDAERLYAEARGALDAGYYERAVDYYEKLEARFPFGTYGQQALLDLSYAYYKSQDFDGAVSTADRFIKLYPRNEGVAYALYLRGLANFNRGLGFTQRFLPIDLSQRDPGSSMDAFQDFSELLKRFPDSIYVEDARLRMVHLRNMLAEHEVEVANYYMRREAYVAAANRAGHVVENYPRTPAIPEALAVLAKAYKVLEMPDLSADALRVLETNYPNHPGIYEVRRVVVGSRSGASGEDDGWF</sequence>
<evidence type="ECO:0000313" key="10">
    <source>
        <dbReference type="Proteomes" id="UP001204445"/>
    </source>
</evidence>
<keyword evidence="7" id="KW-0802">TPR repeat</keyword>
<organism evidence="9 10">
    <name type="scientific">Methylohalomonas lacus</name>
    <dbReference type="NCBI Taxonomy" id="398773"/>
    <lineage>
        <taxon>Bacteria</taxon>
        <taxon>Pseudomonadati</taxon>
        <taxon>Pseudomonadota</taxon>
        <taxon>Gammaproteobacteria</taxon>
        <taxon>Methylohalomonadales</taxon>
        <taxon>Methylohalomonadaceae</taxon>
        <taxon>Methylohalomonas</taxon>
    </lineage>
</organism>
<dbReference type="InterPro" id="IPR017689">
    <property type="entry name" value="BamD"/>
</dbReference>
<evidence type="ECO:0000259" key="8">
    <source>
        <dbReference type="Pfam" id="PF13525"/>
    </source>
</evidence>
<reference evidence="9" key="1">
    <citation type="submission" date="2022-08" db="EMBL/GenBank/DDBJ databases">
        <title>Genomic Encyclopedia of Type Strains, Phase III (KMG-III): the genomes of soil and plant-associated and newly described type strains.</title>
        <authorList>
            <person name="Whitman W."/>
        </authorList>
    </citation>
    <scope>NUCLEOTIDE SEQUENCE</scope>
    <source>
        <strain evidence="9">HMT 1</strain>
    </source>
</reference>
<dbReference type="GO" id="GO:0043165">
    <property type="term" value="P:Gram-negative-bacterium-type cell outer membrane assembly"/>
    <property type="evidence" value="ECO:0007669"/>
    <property type="project" value="UniProtKB-UniRule"/>
</dbReference>
<dbReference type="InterPro" id="IPR011990">
    <property type="entry name" value="TPR-like_helical_dom_sf"/>
</dbReference>
<gene>
    <name evidence="6" type="primary">bamD</name>
    <name evidence="9" type="ORF">J2T55_001907</name>
</gene>
<evidence type="ECO:0000256" key="7">
    <source>
        <dbReference type="PROSITE-ProRule" id="PRU00339"/>
    </source>
</evidence>
<dbReference type="GO" id="GO:0051205">
    <property type="term" value="P:protein insertion into membrane"/>
    <property type="evidence" value="ECO:0007669"/>
    <property type="project" value="UniProtKB-UniRule"/>
</dbReference>
<dbReference type="PROSITE" id="PS51257">
    <property type="entry name" value="PROKAR_LIPOPROTEIN"/>
    <property type="match status" value="1"/>
</dbReference>
<dbReference type="PANTHER" id="PTHR37423:SF1">
    <property type="entry name" value="OUTER MEMBRANE PROTEIN ASSEMBLY FACTOR BAMD"/>
    <property type="match status" value="1"/>
</dbReference>
<dbReference type="Proteomes" id="UP001204445">
    <property type="component" value="Unassembled WGS sequence"/>
</dbReference>
<keyword evidence="10" id="KW-1185">Reference proteome</keyword>
<evidence type="ECO:0000256" key="2">
    <source>
        <dbReference type="ARBA" id="ARBA00023136"/>
    </source>
</evidence>
<accession>A0AAE3HLD2</accession>
<feature type="domain" description="Outer membrane lipoprotein BamD-like" evidence="8">
    <location>
        <begin position="35"/>
        <end position="235"/>
    </location>
</feature>
<feature type="repeat" description="TPR" evidence="7">
    <location>
        <begin position="73"/>
        <end position="106"/>
    </location>
</feature>
<comment type="function">
    <text evidence="6">Part of the outer membrane protein assembly complex, which is involved in assembly and insertion of beta-barrel proteins into the outer membrane.</text>
</comment>
<dbReference type="RefSeq" id="WP_259055849.1">
    <property type="nucleotide sequence ID" value="NZ_JANUCT010000013.1"/>
</dbReference>
<keyword evidence="1 6" id="KW-0732">Signal</keyword>
<dbReference type="HAMAP" id="MF_00922">
    <property type="entry name" value="OM_assembly_BamD"/>
    <property type="match status" value="1"/>
</dbReference>
<keyword evidence="3 6" id="KW-0564">Palmitate</keyword>
<name>A0AAE3HLD2_9GAMM</name>
<dbReference type="Gene3D" id="1.25.40.10">
    <property type="entry name" value="Tetratricopeptide repeat domain"/>
    <property type="match status" value="1"/>
</dbReference>
<comment type="subcellular location">
    <subcellularLocation>
        <location evidence="6">Cell outer membrane</location>
        <topology evidence="6">Lipid-anchor</topology>
    </subcellularLocation>
</comment>
<dbReference type="NCBIfam" id="TIGR03302">
    <property type="entry name" value="OM_YfiO"/>
    <property type="match status" value="1"/>
</dbReference>
<proteinExistence type="inferred from homology"/>
<keyword evidence="2 6" id="KW-0472">Membrane</keyword>
<evidence type="ECO:0000256" key="5">
    <source>
        <dbReference type="ARBA" id="ARBA00023288"/>
    </source>
</evidence>
<dbReference type="CDD" id="cd15830">
    <property type="entry name" value="BamD"/>
    <property type="match status" value="1"/>
</dbReference>
<dbReference type="EMBL" id="JANUCT010000013">
    <property type="protein sequence ID" value="MCS3903875.1"/>
    <property type="molecule type" value="Genomic_DNA"/>
</dbReference>
<keyword evidence="5 6" id="KW-0449">Lipoprotein</keyword>
<protein>
    <recommendedName>
        <fullName evidence="6">Outer membrane protein assembly factor BamD</fullName>
    </recommendedName>
</protein>
<dbReference type="InterPro" id="IPR039565">
    <property type="entry name" value="BamD-like"/>
</dbReference>
<dbReference type="GO" id="GO:1990063">
    <property type="term" value="C:Bam protein complex"/>
    <property type="evidence" value="ECO:0007669"/>
    <property type="project" value="TreeGrafter"/>
</dbReference>
<dbReference type="Pfam" id="PF13525">
    <property type="entry name" value="YfiO"/>
    <property type="match status" value="1"/>
</dbReference>
<dbReference type="PANTHER" id="PTHR37423">
    <property type="entry name" value="SOLUBLE LYTIC MUREIN TRANSGLYCOSYLASE-RELATED"/>
    <property type="match status" value="1"/>
</dbReference>
<dbReference type="SUPFAM" id="SSF48452">
    <property type="entry name" value="TPR-like"/>
    <property type="match status" value="1"/>
</dbReference>
<dbReference type="InterPro" id="IPR019734">
    <property type="entry name" value="TPR_rpt"/>
</dbReference>
<comment type="similarity">
    <text evidence="6">Belongs to the BamD family.</text>
</comment>
<evidence type="ECO:0000256" key="3">
    <source>
        <dbReference type="ARBA" id="ARBA00023139"/>
    </source>
</evidence>
<dbReference type="AlphaFoldDB" id="A0AAE3HLD2"/>
<evidence type="ECO:0000256" key="1">
    <source>
        <dbReference type="ARBA" id="ARBA00022729"/>
    </source>
</evidence>
<comment type="caution">
    <text evidence="9">The sequence shown here is derived from an EMBL/GenBank/DDBJ whole genome shotgun (WGS) entry which is preliminary data.</text>
</comment>